<reference evidence="1" key="1">
    <citation type="submission" date="2024-07" db="EMBL/GenBank/DDBJ databases">
        <title>Metagenome and Metagenome-Assembled Genomes of Archaea from a hot spring from the geothermal field of Los Azufres, Mexico.</title>
        <authorList>
            <person name="Marin-Paredes R."/>
            <person name="Martinez-Romero E."/>
            <person name="Servin-Garciduenas L.E."/>
        </authorList>
    </citation>
    <scope>NUCLEOTIDE SEQUENCE</scope>
    <source>
        <strain evidence="1">AZ1-454</strain>
    </source>
</reference>
<sequence length="262" mass="29846">MEELARKKADVKEDKAEKSKKKPNKDKYVDPEKLLDEYLDDAVTALSLSNLQLERDEYKELIEEPFVAAVGQVKSKPKLSTIVNRLLANKEGFMEYLAMKLVRIREIEKMTDEQLEFVVYNTKKGIVALAPQLYKEAVKRGRSDLVDILRYEWDTYGIRSPIRCTKCGFNSIMPDFTCRVCGYEMSMKEVKAQINLIGLLKDYSNLDPDGFKEILSTGYFYYTATGVVPPSKFKPEPGAIFFEIVLTSSEKKALSSTGSTPR</sequence>
<comment type="caution">
    <text evidence="1">The sequence shown here is derived from an EMBL/GenBank/DDBJ whole genome shotgun (WGS) entry which is preliminary data.</text>
</comment>
<evidence type="ECO:0000313" key="1">
    <source>
        <dbReference type="EMBL" id="MEW9491567.1"/>
    </source>
</evidence>
<evidence type="ECO:0000313" key="2">
    <source>
        <dbReference type="Proteomes" id="UP000053480"/>
    </source>
</evidence>
<dbReference type="EMBL" id="JZWS03000005">
    <property type="protein sequence ID" value="MEW9491567.1"/>
    <property type="molecule type" value="Genomic_DNA"/>
</dbReference>
<accession>A0ACC6TP20</accession>
<protein>
    <submittedName>
        <fullName evidence="1">Uncharacterized protein</fullName>
    </submittedName>
</protein>
<dbReference type="Proteomes" id="UP000053480">
    <property type="component" value="Unassembled WGS sequence"/>
</dbReference>
<name>A0ACC6TP20_9CREN</name>
<gene>
    <name evidence="1" type="ORF">TQ35_0005110</name>
</gene>
<proteinExistence type="predicted"/>
<organism evidence="1 2">
    <name type="scientific">Candidatus Aramenus sulfurataquae</name>
    <dbReference type="NCBI Taxonomy" id="1326980"/>
    <lineage>
        <taxon>Archaea</taxon>
        <taxon>Thermoproteota</taxon>
        <taxon>Thermoprotei</taxon>
        <taxon>Sulfolobales</taxon>
        <taxon>Sulfolobaceae</taxon>
        <taxon>Candidatus Aramenus</taxon>
    </lineage>
</organism>